<sequence length="82" mass="8671">MDRDFTVIAVLVVISAIAVLATKVYLGNTVAGIVTIVATIFVAGKCLLSLMTITKQEKNALAKKNGSEDISFAPVGRMSQFP</sequence>
<keyword evidence="1" id="KW-0472">Membrane</keyword>
<comment type="caution">
    <text evidence="2">The sequence shown here is derived from an EMBL/GenBank/DDBJ whole genome shotgun (WGS) entry which is preliminary data.</text>
</comment>
<name>A0A0G0ZHD6_9BACT</name>
<organism evidence="2 3">
    <name type="scientific">Candidatus Nomurabacteria bacterium GW2011_GWC2_42_20</name>
    <dbReference type="NCBI Taxonomy" id="1618756"/>
    <lineage>
        <taxon>Bacteria</taxon>
        <taxon>Candidatus Nomuraibacteriota</taxon>
    </lineage>
</organism>
<protein>
    <submittedName>
        <fullName evidence="2">Uncharacterized protein</fullName>
    </submittedName>
</protein>
<feature type="transmembrane region" description="Helical" evidence="1">
    <location>
        <begin position="7"/>
        <end position="26"/>
    </location>
</feature>
<proteinExistence type="predicted"/>
<reference evidence="2 3" key="1">
    <citation type="journal article" date="2015" name="Nature">
        <title>rRNA introns, odd ribosomes, and small enigmatic genomes across a large radiation of phyla.</title>
        <authorList>
            <person name="Brown C.T."/>
            <person name="Hug L.A."/>
            <person name="Thomas B.C."/>
            <person name="Sharon I."/>
            <person name="Castelle C.J."/>
            <person name="Singh A."/>
            <person name="Wilkins M.J."/>
            <person name="Williams K.H."/>
            <person name="Banfield J.F."/>
        </authorList>
    </citation>
    <scope>NUCLEOTIDE SEQUENCE [LARGE SCALE GENOMIC DNA]</scope>
</reference>
<gene>
    <name evidence="2" type="ORF">UV12_C0003G0066</name>
</gene>
<keyword evidence="1" id="KW-0812">Transmembrane</keyword>
<dbReference type="Proteomes" id="UP000034704">
    <property type="component" value="Unassembled WGS sequence"/>
</dbReference>
<evidence type="ECO:0000256" key="1">
    <source>
        <dbReference type="SAM" id="Phobius"/>
    </source>
</evidence>
<dbReference type="STRING" id="1618756.UV12_C0003G0066"/>
<accession>A0A0G0ZHD6</accession>
<keyword evidence="1" id="KW-1133">Transmembrane helix</keyword>
<evidence type="ECO:0000313" key="2">
    <source>
        <dbReference type="EMBL" id="KKS48107.1"/>
    </source>
</evidence>
<evidence type="ECO:0000313" key="3">
    <source>
        <dbReference type="Proteomes" id="UP000034704"/>
    </source>
</evidence>
<dbReference type="AlphaFoldDB" id="A0A0G0ZHD6"/>
<dbReference type="EMBL" id="LCDG01000003">
    <property type="protein sequence ID" value="KKS48107.1"/>
    <property type="molecule type" value="Genomic_DNA"/>
</dbReference>
<feature type="transmembrane region" description="Helical" evidence="1">
    <location>
        <begin position="32"/>
        <end position="54"/>
    </location>
</feature>